<dbReference type="AlphaFoldDB" id="A0A1S8D5I1"/>
<evidence type="ECO:0000256" key="1">
    <source>
        <dbReference type="SAM" id="MobiDB-lite"/>
    </source>
</evidence>
<dbReference type="Proteomes" id="UP000254919">
    <property type="component" value="Unassembled WGS sequence"/>
</dbReference>
<keyword evidence="4" id="KW-1185">Reference proteome</keyword>
<protein>
    <submittedName>
        <fullName evidence="2">Uncharacterized protein</fullName>
    </submittedName>
</protein>
<dbReference type="Proteomes" id="UP000054844">
    <property type="component" value="Unassembled WGS sequence"/>
</dbReference>
<name>A0A1S8D5I1_9PROT</name>
<evidence type="ECO:0000313" key="3">
    <source>
        <dbReference type="EMBL" id="SUE41329.1"/>
    </source>
</evidence>
<reference evidence="2 4" key="1">
    <citation type="submission" date="2016-12" db="EMBL/GenBank/DDBJ databases">
        <title>Draft genome sequence of Roseomonas mucosa strain AU37, isolated from a peripheral intravenous catheter.</title>
        <authorList>
            <person name="Choudhury M.A."/>
            <person name="Sidjabat H.E."/>
            <person name="Wailan A.M."/>
            <person name="Zhang L."/>
            <person name="Marsh N.M."/>
            <person name="Rickard C.M."/>
            <person name="Davies M."/>
            <person name="Mcmillan D.J."/>
        </authorList>
    </citation>
    <scope>NUCLEOTIDE SEQUENCE [LARGE SCALE GENOMIC DNA]</scope>
    <source>
        <strain evidence="2 4">SAVE376</strain>
    </source>
</reference>
<accession>A0A1S8D5I1</accession>
<dbReference type="GeneID" id="99633950"/>
<gene>
    <name evidence="2" type="ORF">APZ41_012610</name>
    <name evidence="3" type="ORF">NCTC13291_02910</name>
</gene>
<evidence type="ECO:0000313" key="5">
    <source>
        <dbReference type="Proteomes" id="UP000254919"/>
    </source>
</evidence>
<sequence>MTDSELENALEELDRLINDPEIRMDPDRVWNLLAQLRTQNPADGAGSHVMTATPAVSVQTTA</sequence>
<proteinExistence type="predicted"/>
<evidence type="ECO:0000313" key="4">
    <source>
        <dbReference type="Proteomes" id="UP000054844"/>
    </source>
</evidence>
<dbReference type="EMBL" id="LLWF02000040">
    <property type="protein sequence ID" value="ONH82828.1"/>
    <property type="molecule type" value="Genomic_DNA"/>
</dbReference>
<reference evidence="3 5" key="2">
    <citation type="submission" date="2018-06" db="EMBL/GenBank/DDBJ databases">
        <authorList>
            <consortium name="Pathogen Informatics"/>
            <person name="Doyle S."/>
        </authorList>
    </citation>
    <scope>NUCLEOTIDE SEQUENCE [LARGE SCALE GENOMIC DNA]</scope>
    <source>
        <strain evidence="3 5">NCTC13291</strain>
    </source>
</reference>
<feature type="region of interest" description="Disordered" evidence="1">
    <location>
        <begin position="41"/>
        <end position="62"/>
    </location>
</feature>
<dbReference type="RefSeq" id="WP_019461447.1">
    <property type="nucleotide sequence ID" value="NZ_AP031462.1"/>
</dbReference>
<dbReference type="EMBL" id="UGVN01000001">
    <property type="protein sequence ID" value="SUE41329.1"/>
    <property type="molecule type" value="Genomic_DNA"/>
</dbReference>
<organism evidence="2 4">
    <name type="scientific">Roseomonas mucosa</name>
    <dbReference type="NCBI Taxonomy" id="207340"/>
    <lineage>
        <taxon>Bacteria</taxon>
        <taxon>Pseudomonadati</taxon>
        <taxon>Pseudomonadota</taxon>
        <taxon>Alphaproteobacteria</taxon>
        <taxon>Acetobacterales</taxon>
        <taxon>Roseomonadaceae</taxon>
        <taxon>Roseomonas</taxon>
    </lineage>
</organism>
<evidence type="ECO:0000313" key="2">
    <source>
        <dbReference type="EMBL" id="ONH82828.1"/>
    </source>
</evidence>